<keyword evidence="6" id="KW-1185">Reference proteome</keyword>
<dbReference type="HOGENOM" id="CLU_075954_0_0_10"/>
<dbReference type="Proteomes" id="UP000032417">
    <property type="component" value="Chromosome 1"/>
</dbReference>
<feature type="domain" description="Nucleoside phosphorylase" evidence="4">
    <location>
        <begin position="31"/>
        <end position="265"/>
    </location>
</feature>
<dbReference type="GO" id="GO:0006152">
    <property type="term" value="P:purine nucleoside catabolic process"/>
    <property type="evidence" value="ECO:0007669"/>
    <property type="project" value="TreeGrafter"/>
</dbReference>
<dbReference type="EMBL" id="LN515532">
    <property type="protein sequence ID" value="CEA16649.1"/>
    <property type="molecule type" value="Genomic_DNA"/>
</dbReference>
<evidence type="ECO:0000313" key="6">
    <source>
        <dbReference type="Proteomes" id="UP000032417"/>
    </source>
</evidence>
<dbReference type="GO" id="GO:0004850">
    <property type="term" value="F:uridine phosphorylase activity"/>
    <property type="evidence" value="ECO:0007669"/>
    <property type="project" value="UniProtKB-EC"/>
</dbReference>
<dbReference type="SUPFAM" id="SSF53167">
    <property type="entry name" value="Purine and uridine phosphorylases"/>
    <property type="match status" value="1"/>
</dbReference>
<proteinExistence type="predicted"/>
<dbReference type="PANTHER" id="PTHR43691">
    <property type="entry name" value="URIDINE PHOSPHORYLASE"/>
    <property type="match status" value="1"/>
</dbReference>
<dbReference type="GO" id="GO:0005829">
    <property type="term" value="C:cytosol"/>
    <property type="evidence" value="ECO:0007669"/>
    <property type="project" value="TreeGrafter"/>
</dbReference>
<dbReference type="KEGG" id="pbt:ING2E5B_1912"/>
<protein>
    <recommendedName>
        <fullName evidence="2">Uridine phosphorylase</fullName>
        <ecNumber evidence="1">2.4.2.3</ecNumber>
    </recommendedName>
</protein>
<organism evidence="5 6">
    <name type="scientific">Fermentimonas caenicola</name>
    <dbReference type="NCBI Taxonomy" id="1562970"/>
    <lineage>
        <taxon>Bacteria</taxon>
        <taxon>Pseudomonadati</taxon>
        <taxon>Bacteroidota</taxon>
        <taxon>Bacteroidia</taxon>
        <taxon>Bacteroidales</taxon>
        <taxon>Dysgonomonadaceae</taxon>
        <taxon>Fermentimonas</taxon>
    </lineage>
</organism>
<evidence type="ECO:0000256" key="2">
    <source>
        <dbReference type="ARBA" id="ARBA00021980"/>
    </source>
</evidence>
<reference evidence="5 6" key="1">
    <citation type="submission" date="2014-08" db="EMBL/GenBank/DDBJ databases">
        <authorList>
            <person name="Wibberg D."/>
        </authorList>
    </citation>
    <scope>NUCLEOTIDE SEQUENCE [LARGE SCALE GENOMIC DNA]</scope>
    <source>
        <strain evidence="6">ING2-E5B</strain>
    </source>
</reference>
<dbReference type="InterPro" id="IPR035994">
    <property type="entry name" value="Nucleoside_phosphorylase_sf"/>
</dbReference>
<evidence type="ECO:0000256" key="1">
    <source>
        <dbReference type="ARBA" id="ARBA00011888"/>
    </source>
</evidence>
<accession>A0A098C187</accession>
<dbReference type="GO" id="GO:0004731">
    <property type="term" value="F:purine-nucleoside phosphorylase activity"/>
    <property type="evidence" value="ECO:0007669"/>
    <property type="project" value="TreeGrafter"/>
</dbReference>
<dbReference type="Pfam" id="PF01048">
    <property type="entry name" value="PNP_UDP_1"/>
    <property type="match status" value="1"/>
</dbReference>
<dbReference type="InterPro" id="IPR000845">
    <property type="entry name" value="Nucleoside_phosphorylase_d"/>
</dbReference>
<dbReference type="OrthoDB" id="9772602at2"/>
<dbReference type="Gene3D" id="3.40.50.1580">
    <property type="entry name" value="Nucleoside phosphorylase domain"/>
    <property type="match status" value="1"/>
</dbReference>
<name>A0A098C187_9BACT</name>
<evidence type="ECO:0000313" key="5">
    <source>
        <dbReference type="EMBL" id="CEA16649.1"/>
    </source>
</evidence>
<dbReference type="CDD" id="cd00436">
    <property type="entry name" value="UP_TbUP-like"/>
    <property type="match status" value="1"/>
</dbReference>
<evidence type="ECO:0000259" key="4">
    <source>
        <dbReference type="Pfam" id="PF01048"/>
    </source>
</evidence>
<dbReference type="AlphaFoldDB" id="A0A098C187"/>
<dbReference type="EC" id="2.4.2.3" evidence="1"/>
<sequence>MRIIPESELIINSDGSAFHLHITPDQLSDKIVMMGDPDRVTMTASFFDTIECDVQSREFHTVTGTYKGKRITALSHGIGTDNIDIVVTELDALANIDFKTRTVKDEFKQLTMVRIGTSGGMQPHCPVGSYVVSEKSIGFDGLIHFYDNSKNIREQEFEEAFQKHVKWSPFHCLPYVVSADEELVDRIGFDMIRGVTISATGFYGPQGRYVRLPLADPDLNSKIESFRFNDYSITNYEMESSAIAGLSKLMGHKAMTVCTIIANRVALDSNTDYKGSMEDLIRTVLDRI</sequence>
<dbReference type="STRING" id="1562970.ING2E5B_1912"/>
<dbReference type="PANTHER" id="PTHR43691:SF11">
    <property type="entry name" value="FI09636P-RELATED"/>
    <property type="match status" value="1"/>
</dbReference>
<evidence type="ECO:0000256" key="3">
    <source>
        <dbReference type="ARBA" id="ARBA00048447"/>
    </source>
</evidence>
<dbReference type="PATRIC" id="fig|1562970.3.peg.1892"/>
<comment type="catalytic activity">
    <reaction evidence="3">
        <text>uridine + phosphate = alpha-D-ribose 1-phosphate + uracil</text>
        <dbReference type="Rhea" id="RHEA:24388"/>
        <dbReference type="ChEBI" id="CHEBI:16704"/>
        <dbReference type="ChEBI" id="CHEBI:17568"/>
        <dbReference type="ChEBI" id="CHEBI:43474"/>
        <dbReference type="ChEBI" id="CHEBI:57720"/>
        <dbReference type="EC" id="2.4.2.3"/>
    </reaction>
</comment>
<gene>
    <name evidence="5" type="ORF">ING2E5B_1912</name>
</gene>